<dbReference type="EMBL" id="LT607753">
    <property type="protein sequence ID" value="SCG50199.1"/>
    <property type="molecule type" value="Genomic_DNA"/>
</dbReference>
<protein>
    <submittedName>
        <fullName evidence="2">Uncharacterized protein</fullName>
    </submittedName>
</protein>
<feature type="compositionally biased region" description="Basic residues" evidence="1">
    <location>
        <begin position="65"/>
        <end position="74"/>
    </location>
</feature>
<name>A0A1C5HW26_9ACTN</name>
<dbReference type="RefSeq" id="WP_088975571.1">
    <property type="nucleotide sequence ID" value="NZ_LT607753.1"/>
</dbReference>
<evidence type="ECO:0000256" key="1">
    <source>
        <dbReference type="SAM" id="MobiDB-lite"/>
    </source>
</evidence>
<evidence type="ECO:0000313" key="3">
    <source>
        <dbReference type="Proteomes" id="UP000198215"/>
    </source>
</evidence>
<dbReference type="Proteomes" id="UP000198215">
    <property type="component" value="Chromosome I"/>
</dbReference>
<feature type="region of interest" description="Disordered" evidence="1">
    <location>
        <begin position="32"/>
        <end position="74"/>
    </location>
</feature>
<reference evidence="3" key="1">
    <citation type="submission" date="2016-06" db="EMBL/GenBank/DDBJ databases">
        <authorList>
            <person name="Varghese N."/>
            <person name="Submissions Spin"/>
        </authorList>
    </citation>
    <scope>NUCLEOTIDE SEQUENCE [LARGE SCALE GENOMIC DNA]</scope>
    <source>
        <strain evidence="3">DSM 45161</strain>
    </source>
</reference>
<organism evidence="2 3">
    <name type="scientific">Micromonospora coxensis</name>
    <dbReference type="NCBI Taxonomy" id="356852"/>
    <lineage>
        <taxon>Bacteria</taxon>
        <taxon>Bacillati</taxon>
        <taxon>Actinomycetota</taxon>
        <taxon>Actinomycetes</taxon>
        <taxon>Micromonosporales</taxon>
        <taxon>Micromonosporaceae</taxon>
        <taxon>Micromonospora</taxon>
    </lineage>
</organism>
<keyword evidence="3" id="KW-1185">Reference proteome</keyword>
<evidence type="ECO:0000313" key="2">
    <source>
        <dbReference type="EMBL" id="SCG50199.1"/>
    </source>
</evidence>
<dbReference type="AlphaFoldDB" id="A0A1C5HW26"/>
<accession>A0A1C5HW26</accession>
<gene>
    <name evidence="2" type="ORF">GA0070614_1870</name>
</gene>
<sequence>MPARRSPKKSRSEVQVSVADLAASTVSPITPVTLADDADSSGVARPAPVPPPSRVRGGSTAARGQTRRYAFRRS</sequence>
<proteinExistence type="predicted"/>